<evidence type="ECO:0000313" key="2">
    <source>
        <dbReference type="Proteomes" id="UP001465153"/>
    </source>
</evidence>
<dbReference type="EMBL" id="BAABWN010000013">
    <property type="protein sequence ID" value="GAA6169614.1"/>
    <property type="molecule type" value="Genomic_DNA"/>
</dbReference>
<sequence length="142" mass="16703">MAQITMAEEKLHIENDEITLTDNYGQATVKQFKDIELFYYLIVGSDVLANDSICYLIQFDDQLWLIPEMTSGAVQLEQWVARLDEDKKSRVVQIDYLPWRWRAKFLFIPGIKAKLQILPVNELMKNQENFEVLEDKLLSDLF</sequence>
<name>A0ABQ0AD87_9GAMM</name>
<proteinExistence type="predicted"/>
<organism evidence="1 2">
    <name type="scientific">Sessilibacter corallicola</name>
    <dbReference type="NCBI Taxonomy" id="2904075"/>
    <lineage>
        <taxon>Bacteria</taxon>
        <taxon>Pseudomonadati</taxon>
        <taxon>Pseudomonadota</taxon>
        <taxon>Gammaproteobacteria</taxon>
        <taxon>Cellvibrionales</taxon>
        <taxon>Cellvibrionaceae</taxon>
        <taxon>Sessilibacter</taxon>
    </lineage>
</organism>
<protein>
    <submittedName>
        <fullName evidence="1">Uncharacterized protein</fullName>
    </submittedName>
</protein>
<reference evidence="1 2" key="1">
    <citation type="submission" date="2024-04" db="EMBL/GenBank/DDBJ databases">
        <title>Draft genome sequence of Sessilibacter corallicola NBRC 116591.</title>
        <authorList>
            <person name="Miyakawa T."/>
            <person name="Kusuya Y."/>
            <person name="Miura T."/>
        </authorList>
    </citation>
    <scope>NUCLEOTIDE SEQUENCE [LARGE SCALE GENOMIC DNA]</scope>
    <source>
        <strain evidence="1 2">KU-00831-HH</strain>
    </source>
</reference>
<comment type="caution">
    <text evidence="1">The sequence shown here is derived from an EMBL/GenBank/DDBJ whole genome shotgun (WGS) entry which is preliminary data.</text>
</comment>
<gene>
    <name evidence="1" type="ORF">NBRC116591_34250</name>
</gene>
<evidence type="ECO:0000313" key="1">
    <source>
        <dbReference type="EMBL" id="GAA6169614.1"/>
    </source>
</evidence>
<dbReference type="Proteomes" id="UP001465153">
    <property type="component" value="Unassembled WGS sequence"/>
</dbReference>
<accession>A0ABQ0AD87</accession>
<keyword evidence="2" id="KW-1185">Reference proteome</keyword>